<evidence type="ECO:0000256" key="1">
    <source>
        <dbReference type="ARBA" id="ARBA00005986"/>
    </source>
</evidence>
<dbReference type="Gene3D" id="3.30.70.100">
    <property type="match status" value="1"/>
</dbReference>
<dbReference type="EMBL" id="JAVRRD010000002">
    <property type="protein sequence ID" value="KAK5062657.1"/>
    <property type="molecule type" value="Genomic_DNA"/>
</dbReference>
<dbReference type="InterPro" id="IPR009799">
    <property type="entry name" value="EthD_dom"/>
</dbReference>
<dbReference type="AlphaFoldDB" id="A0AAV9NQ88"/>
<evidence type="ECO:0000313" key="3">
    <source>
        <dbReference type="EMBL" id="KAK5062657.1"/>
    </source>
</evidence>
<comment type="similarity">
    <text evidence="1">Belongs to the tpcK family.</text>
</comment>
<comment type="caution">
    <text evidence="3">The sequence shown here is derived from an EMBL/GenBank/DDBJ whole genome shotgun (WGS) entry which is preliminary data.</text>
</comment>
<gene>
    <name evidence="3" type="ORF">LTR84_004730</name>
</gene>
<sequence length="159" mass="18225">MTFNKIEHNFTYHELDYAHGPNYQPCIKVSVFFKKKADINYETFFGHWASVHADLAVACKAFAPIQRYVQHHQTPEMKERAKSLGEQFLDYDGCAQLWVNSWEDWMSFYNSKEYAAALGPDCDNFMSLPMTYMVGYENLVVGDASAAIGGKDGLRKKDL</sequence>
<organism evidence="3 4">
    <name type="scientific">Exophiala bonariae</name>
    <dbReference type="NCBI Taxonomy" id="1690606"/>
    <lineage>
        <taxon>Eukaryota</taxon>
        <taxon>Fungi</taxon>
        <taxon>Dikarya</taxon>
        <taxon>Ascomycota</taxon>
        <taxon>Pezizomycotina</taxon>
        <taxon>Eurotiomycetes</taxon>
        <taxon>Chaetothyriomycetidae</taxon>
        <taxon>Chaetothyriales</taxon>
        <taxon>Herpotrichiellaceae</taxon>
        <taxon>Exophiala</taxon>
    </lineage>
</organism>
<name>A0AAV9NQ88_9EURO</name>
<keyword evidence="4" id="KW-1185">Reference proteome</keyword>
<feature type="domain" description="EthD" evidence="2">
    <location>
        <begin position="37"/>
        <end position="127"/>
    </location>
</feature>
<accession>A0AAV9NQ88</accession>
<dbReference type="GO" id="GO:0016491">
    <property type="term" value="F:oxidoreductase activity"/>
    <property type="evidence" value="ECO:0007669"/>
    <property type="project" value="InterPro"/>
</dbReference>
<dbReference type="GeneID" id="89972908"/>
<dbReference type="Proteomes" id="UP001358417">
    <property type="component" value="Unassembled WGS sequence"/>
</dbReference>
<protein>
    <recommendedName>
        <fullName evidence="2">EthD domain-containing protein</fullName>
    </recommendedName>
</protein>
<dbReference type="InterPro" id="IPR011008">
    <property type="entry name" value="Dimeric_a/b-barrel"/>
</dbReference>
<evidence type="ECO:0000313" key="4">
    <source>
        <dbReference type="Proteomes" id="UP001358417"/>
    </source>
</evidence>
<dbReference type="RefSeq" id="XP_064710929.1">
    <property type="nucleotide sequence ID" value="XM_064848305.1"/>
</dbReference>
<reference evidence="3 4" key="1">
    <citation type="submission" date="2023-08" db="EMBL/GenBank/DDBJ databases">
        <title>Black Yeasts Isolated from many extreme environments.</title>
        <authorList>
            <person name="Coleine C."/>
            <person name="Stajich J.E."/>
            <person name="Selbmann L."/>
        </authorList>
    </citation>
    <scope>NUCLEOTIDE SEQUENCE [LARGE SCALE GENOMIC DNA]</scope>
    <source>
        <strain evidence="3 4">CCFEE 5792</strain>
    </source>
</reference>
<evidence type="ECO:0000259" key="2">
    <source>
        <dbReference type="Pfam" id="PF07110"/>
    </source>
</evidence>
<dbReference type="SUPFAM" id="SSF54909">
    <property type="entry name" value="Dimeric alpha+beta barrel"/>
    <property type="match status" value="1"/>
</dbReference>
<proteinExistence type="inferred from homology"/>
<dbReference type="Pfam" id="PF07110">
    <property type="entry name" value="EthD"/>
    <property type="match status" value="1"/>
</dbReference>